<dbReference type="PANTHER" id="PTHR24121">
    <property type="entry name" value="NO MECHANORECEPTOR POTENTIAL C, ISOFORM D-RELATED"/>
    <property type="match status" value="1"/>
</dbReference>
<gene>
    <name evidence="3" type="primary">LOC105056741</name>
</gene>
<dbReference type="SUPFAM" id="SSF48403">
    <property type="entry name" value="Ankyrin repeat"/>
    <property type="match status" value="1"/>
</dbReference>
<protein>
    <submittedName>
        <fullName evidence="3">E3 ubiquitin-protein ligase MIB2-like</fullName>
    </submittedName>
</protein>
<dbReference type="Proteomes" id="UP000504607">
    <property type="component" value="Chromosome 1"/>
</dbReference>
<evidence type="ECO:0000313" key="2">
    <source>
        <dbReference type="Proteomes" id="UP000504607"/>
    </source>
</evidence>
<name>A0A6I9S415_ELAGV</name>
<dbReference type="InParanoid" id="A0A6I9S415"/>
<keyword evidence="2" id="KW-1185">Reference proteome</keyword>
<evidence type="ECO:0000313" key="3">
    <source>
        <dbReference type="RefSeq" id="XP_010937355.1"/>
    </source>
</evidence>
<dbReference type="Gene3D" id="1.25.40.20">
    <property type="entry name" value="Ankyrin repeat-containing domain"/>
    <property type="match status" value="1"/>
</dbReference>
<accession>A0A6I9S415</accession>
<proteinExistence type="predicted"/>
<dbReference type="RefSeq" id="XP_010937355.1">
    <property type="nucleotide sequence ID" value="XM_010939053.1"/>
</dbReference>
<sequence>MAGVAIGSGEETRREDDNTSRAQREDAIQELEKRVYAAVMEGKWRDVAHIYKTNKSVPTTINRVGDTILHLAILMGIQKGVIELMTLMEEQDKGRMENILQTKNDWGNTTLHQAAFMGMEEVCAFIAEHHCKKKVVLPRNNLGETPLHVAVLHGHEKAFLALQKVIDRQHWREVDRKYGGDTVLHSAIFREHFGE</sequence>
<organism evidence="2 3">
    <name type="scientific">Elaeis guineensis var. tenera</name>
    <name type="common">Oil palm</name>
    <dbReference type="NCBI Taxonomy" id="51953"/>
    <lineage>
        <taxon>Eukaryota</taxon>
        <taxon>Viridiplantae</taxon>
        <taxon>Streptophyta</taxon>
        <taxon>Embryophyta</taxon>
        <taxon>Tracheophyta</taxon>
        <taxon>Spermatophyta</taxon>
        <taxon>Magnoliopsida</taxon>
        <taxon>Liliopsida</taxon>
        <taxon>Arecaceae</taxon>
        <taxon>Arecoideae</taxon>
        <taxon>Cocoseae</taxon>
        <taxon>Elaeidinae</taxon>
        <taxon>Elaeis</taxon>
    </lineage>
</organism>
<dbReference type="AlphaFoldDB" id="A0A6I9S415"/>
<dbReference type="Pfam" id="PF12796">
    <property type="entry name" value="Ank_2"/>
    <property type="match status" value="1"/>
</dbReference>
<evidence type="ECO:0000256" key="1">
    <source>
        <dbReference type="SAM" id="MobiDB-lite"/>
    </source>
</evidence>
<dbReference type="GeneID" id="105056741"/>
<feature type="region of interest" description="Disordered" evidence="1">
    <location>
        <begin position="1"/>
        <end position="25"/>
    </location>
</feature>
<dbReference type="InterPro" id="IPR036770">
    <property type="entry name" value="Ankyrin_rpt-contain_sf"/>
</dbReference>
<dbReference type="KEGG" id="egu:105056741"/>
<dbReference type="OrthoDB" id="1930691at2759"/>
<feature type="compositionally biased region" description="Basic and acidic residues" evidence="1">
    <location>
        <begin position="10"/>
        <end position="25"/>
    </location>
</feature>
<dbReference type="PANTHER" id="PTHR24121:SF15">
    <property type="entry name" value="ANKYRIN REPEAT PROTEIN"/>
    <property type="match status" value="1"/>
</dbReference>
<dbReference type="InterPro" id="IPR002110">
    <property type="entry name" value="Ankyrin_rpt"/>
</dbReference>
<reference evidence="3" key="1">
    <citation type="submission" date="2025-08" db="UniProtKB">
        <authorList>
            <consortium name="RefSeq"/>
        </authorList>
    </citation>
    <scope>IDENTIFICATION</scope>
</reference>